<dbReference type="Pfam" id="PF20137">
    <property type="entry name" value="BubE"/>
    <property type="match status" value="1"/>
</dbReference>
<reference evidence="1 2" key="1">
    <citation type="submission" date="2023-02" db="EMBL/GenBank/DDBJ databases">
        <title>Bacterial whole genome sequence for Curvibacter sp. HBC28.</title>
        <authorList>
            <person name="Le V."/>
            <person name="Ko S.-R."/>
            <person name="Ahn C.-Y."/>
            <person name="Oh H.-M."/>
        </authorList>
    </citation>
    <scope>NUCLEOTIDE SEQUENCE [LARGE SCALE GENOMIC DNA]</scope>
    <source>
        <strain evidence="1 2">HBC28</strain>
    </source>
</reference>
<accession>A0ABT5MCJ5</accession>
<protein>
    <submittedName>
        <fullName evidence="1">DUF6527 family protein</fullName>
    </submittedName>
</protein>
<gene>
    <name evidence="1" type="ORF">PSQ39_06615</name>
</gene>
<dbReference type="Proteomes" id="UP001528672">
    <property type="component" value="Unassembled WGS sequence"/>
</dbReference>
<evidence type="ECO:0000313" key="1">
    <source>
        <dbReference type="EMBL" id="MDD0814299.1"/>
    </source>
</evidence>
<comment type="caution">
    <text evidence="1">The sequence shown here is derived from an EMBL/GenBank/DDBJ whole genome shotgun (WGS) entry which is preliminary data.</text>
</comment>
<sequence length="182" mass="19922">MSQISPQLRSLEGGRLAFWCPGCNEAHQIAIGEGPGPRWGYNGNPERPTFTPSVLVTSGHYCGRHKPGDDCWCTFNAEEIAEGREPTGFKCGRFTYVWRRGENSARIYAISGPKAGSMKSDYDAVAVNHPGFVSMAVILPGAMWTHGLHIQDEVVFITRQLINNSGMPTVSSFAAKCSITER</sequence>
<name>A0ABT5MCJ5_9BURK</name>
<dbReference type="EMBL" id="JAQSIO010000002">
    <property type="protein sequence ID" value="MDD0814299.1"/>
    <property type="molecule type" value="Genomic_DNA"/>
</dbReference>
<organism evidence="1 2">
    <name type="scientific">Curvibacter microcysteis</name>
    <dbReference type="NCBI Taxonomy" id="3026419"/>
    <lineage>
        <taxon>Bacteria</taxon>
        <taxon>Pseudomonadati</taxon>
        <taxon>Pseudomonadota</taxon>
        <taxon>Betaproteobacteria</taxon>
        <taxon>Burkholderiales</taxon>
        <taxon>Comamonadaceae</taxon>
        <taxon>Curvibacter</taxon>
    </lineage>
</organism>
<proteinExistence type="predicted"/>
<evidence type="ECO:0000313" key="2">
    <source>
        <dbReference type="Proteomes" id="UP001528672"/>
    </source>
</evidence>
<keyword evidence="2" id="KW-1185">Reference proteome</keyword>
<dbReference type="RefSeq" id="WP_273925919.1">
    <property type="nucleotide sequence ID" value="NZ_JAQSIO010000002.1"/>
</dbReference>
<dbReference type="InterPro" id="IPR045384">
    <property type="entry name" value="DUF6527"/>
</dbReference>